<feature type="compositionally biased region" description="Basic and acidic residues" evidence="5">
    <location>
        <begin position="216"/>
        <end position="225"/>
    </location>
</feature>
<dbReference type="PANTHER" id="PTHR32116:SF7">
    <property type="entry name" value="GALACTURONOSYLTRANSFERASE 4-RELATED"/>
    <property type="match status" value="1"/>
</dbReference>
<dbReference type="Gramene" id="TRITD1Av1G218790.1">
    <property type="protein sequence ID" value="TRITD1Av1G218790.1"/>
    <property type="gene ID" value="TRITD1Av1G218790"/>
</dbReference>
<dbReference type="EC" id="2.4.1.-" evidence="4"/>
<name>A0A9R0QK47_TRITD</name>
<feature type="chain" id="PRO_5040498290" description="Hexosyltransferase" evidence="6">
    <location>
        <begin position="25"/>
        <end position="689"/>
    </location>
</feature>
<dbReference type="InterPro" id="IPR002495">
    <property type="entry name" value="Glyco_trans_8"/>
</dbReference>
<dbReference type="Pfam" id="PF25557">
    <property type="entry name" value="GAUT_1"/>
    <property type="match status" value="1"/>
</dbReference>
<dbReference type="AlphaFoldDB" id="A0A9R0QK47"/>
<evidence type="ECO:0000256" key="6">
    <source>
        <dbReference type="SAM" id="SignalP"/>
    </source>
</evidence>
<dbReference type="PANTHER" id="PTHR32116">
    <property type="entry name" value="GALACTURONOSYLTRANSFERASE 4-RELATED"/>
    <property type="match status" value="1"/>
</dbReference>
<feature type="signal peptide" evidence="6">
    <location>
        <begin position="1"/>
        <end position="24"/>
    </location>
</feature>
<feature type="region of interest" description="Disordered" evidence="5">
    <location>
        <begin position="131"/>
        <end position="156"/>
    </location>
</feature>
<dbReference type="GO" id="GO:0000139">
    <property type="term" value="C:Golgi membrane"/>
    <property type="evidence" value="ECO:0007669"/>
    <property type="project" value="UniProtKB-SubCell"/>
</dbReference>
<dbReference type="CDD" id="cd06429">
    <property type="entry name" value="GT8_like_1"/>
    <property type="match status" value="1"/>
</dbReference>
<keyword evidence="4" id="KW-0333">Golgi apparatus</keyword>
<keyword evidence="3 4" id="KW-0808">Transferase</keyword>
<keyword evidence="4" id="KW-0961">Cell wall biogenesis/degradation</keyword>
<evidence type="ECO:0000313" key="7">
    <source>
        <dbReference type="EMBL" id="VAH11074.1"/>
    </source>
</evidence>
<dbReference type="GO" id="GO:0071555">
    <property type="term" value="P:cell wall organization"/>
    <property type="evidence" value="ECO:0007669"/>
    <property type="project" value="UniProtKB-KW"/>
</dbReference>
<evidence type="ECO:0000256" key="4">
    <source>
        <dbReference type="RuleBase" id="RU362027"/>
    </source>
</evidence>
<keyword evidence="6" id="KW-0732">Signal</keyword>
<accession>A0A9R0QK47</accession>
<feature type="region of interest" description="Disordered" evidence="5">
    <location>
        <begin position="207"/>
        <end position="233"/>
    </location>
</feature>
<dbReference type="GO" id="GO:0047262">
    <property type="term" value="F:polygalacturonate 4-alpha-galacturonosyltransferase activity"/>
    <property type="evidence" value="ECO:0007669"/>
    <property type="project" value="InterPro"/>
</dbReference>
<dbReference type="EMBL" id="LT934111">
    <property type="protein sequence ID" value="VAH11074.1"/>
    <property type="molecule type" value="Genomic_DNA"/>
</dbReference>
<proteinExistence type="inferred from homology"/>
<dbReference type="OMA" id="HERQLWK"/>
<comment type="pathway">
    <text evidence="1 4">Glycan metabolism; pectin biosynthesis.</text>
</comment>
<keyword evidence="8" id="KW-1185">Reference proteome</keyword>
<protein>
    <recommendedName>
        <fullName evidence="4">Hexosyltransferase</fullName>
        <ecNumber evidence="4">2.4.1.-</ecNumber>
    </recommendedName>
</protein>
<evidence type="ECO:0000256" key="3">
    <source>
        <dbReference type="ARBA" id="ARBA00022676"/>
    </source>
</evidence>
<evidence type="ECO:0000313" key="8">
    <source>
        <dbReference type="Proteomes" id="UP000324705"/>
    </source>
</evidence>
<organism evidence="7 8">
    <name type="scientific">Triticum turgidum subsp. durum</name>
    <name type="common">Durum wheat</name>
    <name type="synonym">Triticum durum</name>
    <dbReference type="NCBI Taxonomy" id="4567"/>
    <lineage>
        <taxon>Eukaryota</taxon>
        <taxon>Viridiplantae</taxon>
        <taxon>Streptophyta</taxon>
        <taxon>Embryophyta</taxon>
        <taxon>Tracheophyta</taxon>
        <taxon>Spermatophyta</taxon>
        <taxon>Magnoliopsida</taxon>
        <taxon>Liliopsida</taxon>
        <taxon>Poales</taxon>
        <taxon>Poaceae</taxon>
        <taxon>BOP clade</taxon>
        <taxon>Pooideae</taxon>
        <taxon>Triticodae</taxon>
        <taxon>Triticeae</taxon>
        <taxon>Triticinae</taxon>
        <taxon>Triticum</taxon>
    </lineage>
</organism>
<evidence type="ECO:0000256" key="2">
    <source>
        <dbReference type="ARBA" id="ARBA00006351"/>
    </source>
</evidence>
<feature type="compositionally biased region" description="Polar residues" evidence="5">
    <location>
        <begin position="147"/>
        <end position="156"/>
    </location>
</feature>
<comment type="similarity">
    <text evidence="2 4">Belongs to the glycosyltransferase 8 family.</text>
</comment>
<reference evidence="7 8" key="1">
    <citation type="submission" date="2017-09" db="EMBL/GenBank/DDBJ databases">
        <authorList>
            <consortium name="International Durum Wheat Genome Sequencing Consortium (IDWGSC)"/>
            <person name="Milanesi L."/>
        </authorList>
    </citation>
    <scope>NUCLEOTIDE SEQUENCE [LARGE SCALE GENOMIC DNA]</scope>
    <source>
        <strain evidence="8">cv. Svevo</strain>
    </source>
</reference>
<comment type="subcellular location">
    <subcellularLocation>
        <location evidence="4">Golgi apparatus membrane</location>
        <topology evidence="4">Single-pass type II membrane protein</topology>
    </subcellularLocation>
</comment>
<dbReference type="InterPro" id="IPR029993">
    <property type="entry name" value="GAUT"/>
</dbReference>
<gene>
    <name evidence="7" type="ORF">TRITD_1Av1G218790</name>
</gene>
<evidence type="ECO:0000256" key="5">
    <source>
        <dbReference type="SAM" id="MobiDB-lite"/>
    </source>
</evidence>
<dbReference type="Pfam" id="PF01501">
    <property type="entry name" value="Glyco_transf_8"/>
    <property type="match status" value="1"/>
</dbReference>
<dbReference type="Gene3D" id="3.90.550.10">
    <property type="entry name" value="Spore Coat Polysaccharide Biosynthesis Protein SpsA, Chain A"/>
    <property type="match status" value="1"/>
</dbReference>
<dbReference type="Proteomes" id="UP000324705">
    <property type="component" value="Chromosome 1A"/>
</dbReference>
<evidence type="ECO:0000256" key="1">
    <source>
        <dbReference type="ARBA" id="ARBA00004877"/>
    </source>
</evidence>
<sequence length="689" mass="77909">MARTGRSVLLLLLIPTVLSPLLLSERRLTVAINPNERKDFPAEIASQGHSVKDRKLNAFPLETLSSLKESVGAVLVEEPPHLANDSIESADQELLPGKRANRVLSETTSGDGAVLKGGDLIDQVTRRTAEDGGLATGSMDKQEKHTGSQQQSSSEVASWVTWVGPQTIWRFGSGGPSGFFRGQQSLHRTVLHEGLGRSLEAITQIPQGYQGAGKNPQKENTDGRSKNMASSDTRVRDIKDHLIKAKVYLGLGAIRANPQYLRELRQRIREVQKVLGEASKDSDLPKNANEKVKALEQTLVKGEQTQDDCSVVVKKLRAMLHSAEEQLYAQKKQTVFLTQLAAKTLPKGLHCLPLRLANEYFSLDPSQQQFPNQEKLDDPKLYHYALFSDNILATAVVVNSTVLNAKHPSRQVFHIVTDRLNYAPMRMWFLSNPPGKATIEVQNIDEFTWLNDSSSLLLKQLGSQSMIDYYFRAQSANSDSYLKYRNPKYLSMLNHLRFYLPEIYPKLDKVVFLDDDVVVRKDITGLWSIDMKGKVNGAVETCGESFHRFDRYLNFSSPVVAKNFDPNACVWAFGMNMFDLAEWRRQNITEIYHFWQKLNEDGLLWKLGTLPLGLVTFWNKTFPLDRSWHILGLGYNPHVSSSGLERAAVIHYNGNMKPWLEIGLPKFRSYWSEYLDYDQPFLRECNINP</sequence>
<keyword evidence="3 4" id="KW-0328">Glycosyltransferase</keyword>
<dbReference type="InterPro" id="IPR029044">
    <property type="entry name" value="Nucleotide-diphossugar_trans"/>
</dbReference>
<dbReference type="SUPFAM" id="SSF53448">
    <property type="entry name" value="Nucleotide-diphospho-sugar transferases"/>
    <property type="match status" value="1"/>
</dbReference>